<accession>A0A6F8XN43</accession>
<protein>
    <submittedName>
        <fullName evidence="2">Uncharacterized protein</fullName>
    </submittedName>
</protein>
<evidence type="ECO:0000313" key="3">
    <source>
        <dbReference type="Proteomes" id="UP000502508"/>
    </source>
</evidence>
<proteinExistence type="predicted"/>
<reference evidence="2 3" key="2">
    <citation type="submission" date="2020-03" db="EMBL/GenBank/DDBJ databases">
        <authorList>
            <person name="Ichikawa N."/>
            <person name="Kimura A."/>
            <person name="Kitahashi Y."/>
            <person name="Uohara A."/>
        </authorList>
    </citation>
    <scope>NUCLEOTIDE SEQUENCE [LARGE SCALE GENOMIC DNA]</scope>
    <source>
        <strain evidence="2 3">NBRC 107702</strain>
    </source>
</reference>
<evidence type="ECO:0000313" key="2">
    <source>
        <dbReference type="EMBL" id="BCB75245.1"/>
    </source>
</evidence>
<evidence type="ECO:0000256" key="1">
    <source>
        <dbReference type="SAM" id="MobiDB-lite"/>
    </source>
</evidence>
<sequence>MELRVVAEEHQRGAVDECDRLGIAEAGGQRRYSSVFLDTDVFRVGSEAEVGGTEDLVPTAYRVTAAPTAETSPANSEPSTDFFGRRNPLKSRAKRGVPDRKALSAAVTVAAWTRTSTWFGPGTGVSTSASCTTSGGP</sequence>
<gene>
    <name evidence="2" type="ORF">Pflav_016550</name>
</gene>
<name>A0A6F8XN43_9ACTN</name>
<feature type="region of interest" description="Disordered" evidence="1">
    <location>
        <begin position="67"/>
        <end position="98"/>
    </location>
</feature>
<keyword evidence="3" id="KW-1185">Reference proteome</keyword>
<dbReference type="KEGG" id="pfla:Pflav_016550"/>
<dbReference type="Proteomes" id="UP000502508">
    <property type="component" value="Chromosome"/>
</dbReference>
<organism evidence="2 3">
    <name type="scientific">Phytohabitans flavus</name>
    <dbReference type="NCBI Taxonomy" id="1076124"/>
    <lineage>
        <taxon>Bacteria</taxon>
        <taxon>Bacillati</taxon>
        <taxon>Actinomycetota</taxon>
        <taxon>Actinomycetes</taxon>
        <taxon>Micromonosporales</taxon>
        <taxon>Micromonosporaceae</taxon>
    </lineage>
</organism>
<dbReference type="AlphaFoldDB" id="A0A6F8XN43"/>
<reference evidence="2 3" key="1">
    <citation type="submission" date="2020-03" db="EMBL/GenBank/DDBJ databases">
        <title>Whole genome shotgun sequence of Phytohabitans flavus NBRC 107702.</title>
        <authorList>
            <person name="Komaki H."/>
            <person name="Tamura T."/>
        </authorList>
    </citation>
    <scope>NUCLEOTIDE SEQUENCE [LARGE SCALE GENOMIC DNA]</scope>
    <source>
        <strain evidence="2 3">NBRC 107702</strain>
    </source>
</reference>
<feature type="compositionally biased region" description="Polar residues" evidence="1">
    <location>
        <begin position="69"/>
        <end position="79"/>
    </location>
</feature>
<dbReference type="EMBL" id="AP022870">
    <property type="protein sequence ID" value="BCB75245.1"/>
    <property type="molecule type" value="Genomic_DNA"/>
</dbReference>